<keyword evidence="5 20" id="KW-0812">Transmembrane</keyword>
<dbReference type="OrthoDB" id="10026913at2759"/>
<feature type="domain" description="Ig-like" evidence="25">
    <location>
        <begin position="348"/>
        <end position="419"/>
    </location>
</feature>
<keyword evidence="4" id="KW-0597">Phosphoprotein</keyword>
<dbReference type="GO" id="GO:0030154">
    <property type="term" value="P:cell differentiation"/>
    <property type="evidence" value="ECO:0007669"/>
    <property type="project" value="UniProtKB-ARBA"/>
</dbReference>
<evidence type="ECO:0000313" key="27">
    <source>
        <dbReference type="RefSeq" id="XP_019631232.1"/>
    </source>
</evidence>
<organism evidence="26 27">
    <name type="scientific">Branchiostoma belcheri</name>
    <name type="common">Amphioxus</name>
    <dbReference type="NCBI Taxonomy" id="7741"/>
    <lineage>
        <taxon>Eukaryota</taxon>
        <taxon>Metazoa</taxon>
        <taxon>Chordata</taxon>
        <taxon>Cephalochordata</taxon>
        <taxon>Leptocardii</taxon>
        <taxon>Amphioxiformes</taxon>
        <taxon>Branchiostomatidae</taxon>
        <taxon>Branchiostoma</taxon>
    </lineage>
</organism>
<dbReference type="GO" id="GO:0043235">
    <property type="term" value="C:receptor complex"/>
    <property type="evidence" value="ECO:0007669"/>
    <property type="project" value="TreeGrafter"/>
</dbReference>
<dbReference type="Pfam" id="PF07714">
    <property type="entry name" value="PK_Tyr_Ser-Thr"/>
    <property type="match status" value="1"/>
</dbReference>
<evidence type="ECO:0000256" key="4">
    <source>
        <dbReference type="ARBA" id="ARBA00022553"/>
    </source>
</evidence>
<evidence type="ECO:0000259" key="25">
    <source>
        <dbReference type="PROSITE" id="PS50835"/>
    </source>
</evidence>
<dbReference type="PROSITE" id="PS00022">
    <property type="entry name" value="EGF_1"/>
    <property type="match status" value="1"/>
</dbReference>
<keyword evidence="11" id="KW-0418">Kinase</keyword>
<feature type="transmembrane region" description="Helical" evidence="20">
    <location>
        <begin position="536"/>
        <end position="556"/>
    </location>
</feature>
<dbReference type="PROSITE" id="PS50835">
    <property type="entry name" value="IG_LIKE"/>
    <property type="match status" value="1"/>
</dbReference>
<evidence type="ECO:0000256" key="5">
    <source>
        <dbReference type="ARBA" id="ARBA00022692"/>
    </source>
</evidence>
<feature type="domain" description="Cadherin" evidence="24">
    <location>
        <begin position="17"/>
        <end position="117"/>
    </location>
</feature>
<evidence type="ECO:0000256" key="2">
    <source>
        <dbReference type="ARBA" id="ARBA00011902"/>
    </source>
</evidence>
<dbReference type="SUPFAM" id="SSF49313">
    <property type="entry name" value="Cadherin-like"/>
    <property type="match status" value="1"/>
</dbReference>
<dbReference type="InterPro" id="IPR050122">
    <property type="entry name" value="RTK"/>
</dbReference>
<evidence type="ECO:0000256" key="20">
    <source>
        <dbReference type="SAM" id="Phobius"/>
    </source>
</evidence>
<dbReference type="PANTHER" id="PTHR24416:SF617">
    <property type="entry name" value="RET ONCOGENE, ISOFORM A"/>
    <property type="match status" value="1"/>
</dbReference>
<dbReference type="GO" id="GO:0007169">
    <property type="term" value="P:cell surface receptor protein tyrosine kinase signaling pathway"/>
    <property type="evidence" value="ECO:0007669"/>
    <property type="project" value="TreeGrafter"/>
</dbReference>
<keyword evidence="10 20" id="KW-0472">Membrane</keyword>
<dbReference type="Gene3D" id="3.30.200.20">
    <property type="entry name" value="Phosphorylase Kinase, domain 1"/>
    <property type="match status" value="1"/>
</dbReference>
<dbReference type="Proteomes" id="UP000515135">
    <property type="component" value="Unplaced"/>
</dbReference>
<comment type="subcellular location">
    <subcellularLocation>
        <location evidence="1">Membrane</location>
        <topology evidence="1">Single-pass type I membrane protein</topology>
    </subcellularLocation>
</comment>
<keyword evidence="12 18" id="KW-1015">Disulfide bond</keyword>
<evidence type="ECO:0000256" key="21">
    <source>
        <dbReference type="SAM" id="SignalP"/>
    </source>
</evidence>
<evidence type="ECO:0000259" key="22">
    <source>
        <dbReference type="PROSITE" id="PS50011"/>
    </source>
</evidence>
<dbReference type="GO" id="GO:0005886">
    <property type="term" value="C:plasma membrane"/>
    <property type="evidence" value="ECO:0007669"/>
    <property type="project" value="TreeGrafter"/>
</dbReference>
<feature type="chain" id="PRO_5027714497" description="receptor protein-tyrosine kinase" evidence="21">
    <location>
        <begin position="19"/>
        <end position="943"/>
    </location>
</feature>
<dbReference type="Gene3D" id="2.60.40.60">
    <property type="entry name" value="Cadherins"/>
    <property type="match status" value="1"/>
</dbReference>
<sequence>MCLLFGIAFFCIVRGTASFNTTVFVPENATVGTAVARHNTSLQLAWAYILVDGNDYERFSIAESQGVVEVANPLDYRIQSTYQLQILIANEHNFTENTTLWNLTVHVLDVSGYPPYYNKTCETPERTSGVPRLVEFTDYSVDVSTSIGIKVKDSGHILHMKRRRLFFSLENDRCEVNFTFGMSHAKDVGLMHHFWKNYYRNLTQYSEEGQNEISIIVVDRISSAINDGNDILIFMEFTELVEAKLLDPLWIDDREYRYFFLFNLGVLKTNTPVTWKYAFTDVKAPSPYGSTNGTFQVAFKLAGCPHGKYGAFCDKNCTCKNEALCHGFNGACLCAPGWKGVACDIPTPAVAIDVLPEGNMYITGSVSLQCRPVHINVSSMTWWFRSSRNNSSKVFIQTSRNISIQPILPETNGVYTCEAGTPDGQILERNYVLEVMECPPGLHGERCDRPCDCLHNVGCDRWTGCVCEAGWTGPTCDTPCPAGTFGTNCEQCRCENGAECSPFNGTCICPPGLTGKYCESLKPRGSVYTAEQTSRFLIMLVFILPVLFVIVACIVIRRGRRKKVLRQQREQTIHEELQPLDVNQQSYLAENQQPNLPETLVPWERDPQYLTLGELVGLGTFGHVLEGTFQQQGELPVRVAVKSLNLNVNQDDVYADFYREVDILVHLFDQSLYMWGGDKVMHPNIIQLYGVVTLSNPKRIILEFAPHGDLQRNLTRLRDDIDAVNWATLLGFAVDVSKALQELERVRIVHRDVAARNVVITDQMVAKLADFGLARDVYTNTVYERTNQHGRDELLPLKWMALETLRDGEYTCQSDVWSFGVMLWEIASLGEEPRYPGPFRPDCCKMVKMLRRGIRMEKPEGCSITADLYRLMCQCWYEVPDDRPTAHQLEERLLILIKTIDDGVQSDFRVDQAEVIISDLGENVEDGVQADDGLDHCVWETTV</sequence>
<feature type="domain" description="EGF-like" evidence="23">
    <location>
        <begin position="485"/>
        <end position="519"/>
    </location>
</feature>
<name>A0A6P4ZJH5_BRABE</name>
<dbReference type="InterPro" id="IPR013783">
    <property type="entry name" value="Ig-like_fold"/>
</dbReference>
<dbReference type="KEGG" id="bbel:109475134"/>
<dbReference type="PROSITE" id="PS00107">
    <property type="entry name" value="PROTEIN_KINASE_ATP"/>
    <property type="match status" value="1"/>
</dbReference>
<dbReference type="InterPro" id="IPR003599">
    <property type="entry name" value="Ig_sub"/>
</dbReference>
<dbReference type="SMART" id="SM00181">
    <property type="entry name" value="EGF"/>
    <property type="match status" value="3"/>
</dbReference>
<evidence type="ECO:0000256" key="18">
    <source>
        <dbReference type="PROSITE-ProRule" id="PRU00076"/>
    </source>
</evidence>
<dbReference type="InterPro" id="IPR002126">
    <property type="entry name" value="Cadherin-like_dom"/>
</dbReference>
<keyword evidence="13" id="KW-0675">Receptor</keyword>
<dbReference type="EC" id="2.7.10.1" evidence="2"/>
<keyword evidence="17" id="KW-0106">Calcium</keyword>
<keyword evidence="11" id="KW-0808">Transferase</keyword>
<feature type="domain" description="Protein kinase" evidence="22">
    <location>
        <begin position="610"/>
        <end position="895"/>
    </location>
</feature>
<comment type="catalytic activity">
    <reaction evidence="16">
        <text>L-tyrosyl-[protein] + ATP = O-phospho-L-tyrosyl-[protein] + ADP + H(+)</text>
        <dbReference type="Rhea" id="RHEA:10596"/>
        <dbReference type="Rhea" id="RHEA-COMP:10136"/>
        <dbReference type="Rhea" id="RHEA-COMP:20101"/>
        <dbReference type="ChEBI" id="CHEBI:15378"/>
        <dbReference type="ChEBI" id="CHEBI:30616"/>
        <dbReference type="ChEBI" id="CHEBI:46858"/>
        <dbReference type="ChEBI" id="CHEBI:61978"/>
        <dbReference type="ChEBI" id="CHEBI:456216"/>
        <dbReference type="EC" id="2.7.10.1"/>
    </reaction>
</comment>
<dbReference type="SMART" id="SM00219">
    <property type="entry name" value="TyrKc"/>
    <property type="match status" value="1"/>
</dbReference>
<evidence type="ECO:0000256" key="8">
    <source>
        <dbReference type="ARBA" id="ARBA00022840"/>
    </source>
</evidence>
<keyword evidence="15" id="KW-0393">Immunoglobulin domain</keyword>
<keyword evidence="14" id="KW-0325">Glycoprotein</keyword>
<evidence type="ECO:0000256" key="12">
    <source>
        <dbReference type="ARBA" id="ARBA00023157"/>
    </source>
</evidence>
<dbReference type="Gene3D" id="1.10.510.10">
    <property type="entry name" value="Transferase(Phosphotransferase) domain 1"/>
    <property type="match status" value="1"/>
</dbReference>
<comment type="caution">
    <text evidence="18">Lacks conserved residue(s) required for the propagation of feature annotation.</text>
</comment>
<dbReference type="InterPro" id="IPR020635">
    <property type="entry name" value="Tyr_kinase_cat_dom"/>
</dbReference>
<evidence type="ECO:0000256" key="15">
    <source>
        <dbReference type="ARBA" id="ARBA00023319"/>
    </source>
</evidence>
<dbReference type="PROSITE" id="PS50268">
    <property type="entry name" value="CADHERIN_2"/>
    <property type="match status" value="1"/>
</dbReference>
<dbReference type="CDD" id="cd00054">
    <property type="entry name" value="EGF_CA"/>
    <property type="match status" value="1"/>
</dbReference>
<dbReference type="InterPro" id="IPR001245">
    <property type="entry name" value="Ser-Thr/Tyr_kinase_cat_dom"/>
</dbReference>
<dbReference type="GO" id="GO:0005509">
    <property type="term" value="F:calcium ion binding"/>
    <property type="evidence" value="ECO:0007669"/>
    <property type="project" value="UniProtKB-UniRule"/>
</dbReference>
<dbReference type="InterPro" id="IPR008266">
    <property type="entry name" value="Tyr_kinase_AS"/>
</dbReference>
<evidence type="ECO:0000256" key="11">
    <source>
        <dbReference type="ARBA" id="ARBA00023137"/>
    </source>
</evidence>
<dbReference type="PROSITE" id="PS01186">
    <property type="entry name" value="EGF_2"/>
    <property type="match status" value="1"/>
</dbReference>
<feature type="binding site" evidence="19">
    <location>
        <position position="642"/>
    </location>
    <ligand>
        <name>ATP</name>
        <dbReference type="ChEBI" id="CHEBI:30616"/>
    </ligand>
</feature>
<dbReference type="InterPro" id="IPR015919">
    <property type="entry name" value="Cadherin-like_sf"/>
</dbReference>
<dbReference type="GO" id="GO:0007156">
    <property type="term" value="P:homophilic cell adhesion via plasma membrane adhesion molecules"/>
    <property type="evidence" value="ECO:0007669"/>
    <property type="project" value="InterPro"/>
</dbReference>
<keyword evidence="7" id="KW-0677">Repeat</keyword>
<evidence type="ECO:0000256" key="10">
    <source>
        <dbReference type="ARBA" id="ARBA00023136"/>
    </source>
</evidence>
<protein>
    <recommendedName>
        <fullName evidence="2">receptor protein-tyrosine kinase</fullName>
        <ecNumber evidence="2">2.7.10.1</ecNumber>
    </recommendedName>
</protein>
<dbReference type="PROSITE" id="PS50011">
    <property type="entry name" value="PROTEIN_KINASE_DOM"/>
    <property type="match status" value="1"/>
</dbReference>
<dbReference type="CDD" id="cd11304">
    <property type="entry name" value="Cadherin_repeat"/>
    <property type="match status" value="1"/>
</dbReference>
<dbReference type="GO" id="GO:0004714">
    <property type="term" value="F:transmembrane receptor protein tyrosine kinase activity"/>
    <property type="evidence" value="ECO:0007669"/>
    <property type="project" value="UniProtKB-EC"/>
</dbReference>
<keyword evidence="19" id="KW-0547">Nucleotide-binding</keyword>
<dbReference type="PROSITE" id="PS50026">
    <property type="entry name" value="EGF_3"/>
    <property type="match status" value="1"/>
</dbReference>
<dbReference type="Pfam" id="PF00053">
    <property type="entry name" value="EGF_laminin"/>
    <property type="match status" value="1"/>
</dbReference>
<dbReference type="CDD" id="cd00192">
    <property type="entry name" value="PTKc"/>
    <property type="match status" value="1"/>
</dbReference>
<dbReference type="InterPro" id="IPR011009">
    <property type="entry name" value="Kinase-like_dom_sf"/>
</dbReference>
<evidence type="ECO:0000256" key="7">
    <source>
        <dbReference type="ARBA" id="ARBA00022737"/>
    </source>
</evidence>
<evidence type="ECO:0000259" key="23">
    <source>
        <dbReference type="PROSITE" id="PS50026"/>
    </source>
</evidence>
<evidence type="ECO:0000256" key="3">
    <source>
        <dbReference type="ARBA" id="ARBA00022536"/>
    </source>
</evidence>
<feature type="disulfide bond" evidence="18">
    <location>
        <begin position="509"/>
        <end position="518"/>
    </location>
</feature>
<reference evidence="27" key="1">
    <citation type="submission" date="2025-08" db="UniProtKB">
        <authorList>
            <consortium name="RefSeq"/>
        </authorList>
    </citation>
    <scope>IDENTIFICATION</scope>
    <source>
        <tissue evidence="27">Gonad</tissue>
    </source>
</reference>
<dbReference type="RefSeq" id="XP_019631232.1">
    <property type="nucleotide sequence ID" value="XM_019775673.1"/>
</dbReference>
<keyword evidence="26" id="KW-1185">Reference proteome</keyword>
<dbReference type="InterPro" id="IPR000742">
    <property type="entry name" value="EGF"/>
</dbReference>
<dbReference type="GO" id="GO:0005524">
    <property type="term" value="F:ATP binding"/>
    <property type="evidence" value="ECO:0007669"/>
    <property type="project" value="UniProtKB-UniRule"/>
</dbReference>
<keyword evidence="11" id="KW-0829">Tyrosine-protein kinase</keyword>
<evidence type="ECO:0000256" key="13">
    <source>
        <dbReference type="ARBA" id="ARBA00023170"/>
    </source>
</evidence>
<evidence type="ECO:0000256" key="19">
    <source>
        <dbReference type="PROSITE-ProRule" id="PRU10141"/>
    </source>
</evidence>
<gene>
    <name evidence="27" type="primary">LOC109475134</name>
</gene>
<feature type="signal peptide" evidence="21">
    <location>
        <begin position="1"/>
        <end position="18"/>
    </location>
</feature>
<dbReference type="SUPFAM" id="SSF48726">
    <property type="entry name" value="Immunoglobulin"/>
    <property type="match status" value="1"/>
</dbReference>
<dbReference type="PANTHER" id="PTHR24416">
    <property type="entry name" value="TYROSINE-PROTEIN KINASE RECEPTOR"/>
    <property type="match status" value="1"/>
</dbReference>
<evidence type="ECO:0000259" key="24">
    <source>
        <dbReference type="PROSITE" id="PS50268"/>
    </source>
</evidence>
<dbReference type="GeneID" id="109475134"/>
<evidence type="ECO:0000256" key="6">
    <source>
        <dbReference type="ARBA" id="ARBA00022729"/>
    </source>
</evidence>
<keyword evidence="8 19" id="KW-0067">ATP-binding</keyword>
<dbReference type="PROSITE" id="PS00109">
    <property type="entry name" value="PROTEIN_KINASE_TYR"/>
    <property type="match status" value="1"/>
</dbReference>
<dbReference type="InterPro" id="IPR036179">
    <property type="entry name" value="Ig-like_dom_sf"/>
</dbReference>
<dbReference type="FunFam" id="1.10.510.10:FF:000712">
    <property type="entry name" value="Uncharacterized protein"/>
    <property type="match status" value="1"/>
</dbReference>
<keyword evidence="6 21" id="KW-0732">Signal</keyword>
<dbReference type="InterPro" id="IPR000719">
    <property type="entry name" value="Prot_kinase_dom"/>
</dbReference>
<evidence type="ECO:0000256" key="14">
    <source>
        <dbReference type="ARBA" id="ARBA00023180"/>
    </source>
</evidence>
<dbReference type="SMART" id="SM00409">
    <property type="entry name" value="IG"/>
    <property type="match status" value="1"/>
</dbReference>
<keyword evidence="3 18" id="KW-0245">EGF-like domain</keyword>
<evidence type="ECO:0000256" key="9">
    <source>
        <dbReference type="ARBA" id="ARBA00022989"/>
    </source>
</evidence>
<evidence type="ECO:0000256" key="1">
    <source>
        <dbReference type="ARBA" id="ARBA00004479"/>
    </source>
</evidence>
<accession>A0A6P4ZJH5</accession>
<dbReference type="PRINTS" id="PR00109">
    <property type="entry name" value="TYRKINASE"/>
</dbReference>
<dbReference type="InterPro" id="IPR002049">
    <property type="entry name" value="LE_dom"/>
</dbReference>
<dbReference type="InterPro" id="IPR017441">
    <property type="entry name" value="Protein_kinase_ATP_BS"/>
</dbReference>
<evidence type="ECO:0000256" key="16">
    <source>
        <dbReference type="ARBA" id="ARBA00051243"/>
    </source>
</evidence>
<dbReference type="FunFam" id="2.170.300.10:FF:000041">
    <property type="entry name" value="Tyrosine protein kinase receptor tie-1, putative"/>
    <property type="match status" value="1"/>
</dbReference>
<dbReference type="Gene3D" id="2.60.40.10">
    <property type="entry name" value="Immunoglobulins"/>
    <property type="match status" value="1"/>
</dbReference>
<dbReference type="FunFam" id="2.60.40.10:FF:001720">
    <property type="entry name" value="Receptor protein-tyrosine kinase"/>
    <property type="match status" value="1"/>
</dbReference>
<dbReference type="Gene3D" id="2.170.300.10">
    <property type="entry name" value="Tie2 ligand-binding domain superfamily"/>
    <property type="match status" value="2"/>
</dbReference>
<evidence type="ECO:0000256" key="17">
    <source>
        <dbReference type="PROSITE-ProRule" id="PRU00043"/>
    </source>
</evidence>
<dbReference type="CDD" id="cd00096">
    <property type="entry name" value="Ig"/>
    <property type="match status" value="1"/>
</dbReference>
<dbReference type="CDD" id="cd00055">
    <property type="entry name" value="EGF_Lam"/>
    <property type="match status" value="1"/>
</dbReference>
<proteinExistence type="predicted"/>
<dbReference type="InterPro" id="IPR007110">
    <property type="entry name" value="Ig-like_dom"/>
</dbReference>
<dbReference type="SUPFAM" id="SSF56112">
    <property type="entry name" value="Protein kinase-like (PK-like)"/>
    <property type="match status" value="1"/>
</dbReference>
<dbReference type="AlphaFoldDB" id="A0A6P4ZJH5"/>
<evidence type="ECO:0000313" key="26">
    <source>
        <dbReference type="Proteomes" id="UP000515135"/>
    </source>
</evidence>
<keyword evidence="9 20" id="KW-1133">Transmembrane helix</keyword>